<dbReference type="Gene3D" id="2.170.300.10">
    <property type="entry name" value="Tie2 ligand-binding domain superfamily"/>
    <property type="match status" value="1"/>
</dbReference>
<dbReference type="SMART" id="SM00181">
    <property type="entry name" value="EGF"/>
    <property type="match status" value="5"/>
</dbReference>
<dbReference type="SUPFAM" id="SSF49785">
    <property type="entry name" value="Galactose-binding domain-like"/>
    <property type="match status" value="1"/>
</dbReference>
<evidence type="ECO:0000256" key="4">
    <source>
        <dbReference type="ARBA" id="ARBA00023157"/>
    </source>
</evidence>
<dbReference type="PANTHER" id="PTHR24043">
    <property type="entry name" value="SCAVENGER RECEPTOR CLASS F"/>
    <property type="match status" value="1"/>
</dbReference>
<feature type="domain" description="EGF-like" evidence="8">
    <location>
        <begin position="339"/>
        <end position="369"/>
    </location>
</feature>
<dbReference type="GO" id="GO:0005044">
    <property type="term" value="F:scavenger receptor activity"/>
    <property type="evidence" value="ECO:0007669"/>
    <property type="project" value="InterPro"/>
</dbReference>
<feature type="compositionally biased region" description="Polar residues" evidence="5">
    <location>
        <begin position="605"/>
        <end position="620"/>
    </location>
</feature>
<proteinExistence type="predicted"/>
<keyword evidence="7" id="KW-0732">Signal</keyword>
<dbReference type="AlphaFoldDB" id="A0A9W3ABE0"/>
<feature type="domain" description="Fucolectin tachylectin-4 pentraxin-1" evidence="9">
    <location>
        <begin position="143"/>
        <end position="284"/>
    </location>
</feature>
<feature type="chain" id="PRO_5040815057" evidence="7">
    <location>
        <begin position="23"/>
        <end position="620"/>
    </location>
</feature>
<feature type="domain" description="EGF-like" evidence="8">
    <location>
        <begin position="294"/>
        <end position="324"/>
    </location>
</feature>
<organism evidence="10 11">
    <name type="scientific">Biomphalaria glabrata</name>
    <name type="common">Bloodfluke planorb</name>
    <name type="synonym">Freshwater snail</name>
    <dbReference type="NCBI Taxonomy" id="6526"/>
    <lineage>
        <taxon>Eukaryota</taxon>
        <taxon>Metazoa</taxon>
        <taxon>Spiralia</taxon>
        <taxon>Lophotrochozoa</taxon>
        <taxon>Mollusca</taxon>
        <taxon>Gastropoda</taxon>
        <taxon>Heterobranchia</taxon>
        <taxon>Euthyneura</taxon>
        <taxon>Panpulmonata</taxon>
        <taxon>Hygrophila</taxon>
        <taxon>Lymnaeoidea</taxon>
        <taxon>Planorbidae</taxon>
        <taxon>Biomphalaria</taxon>
    </lineage>
</organism>
<dbReference type="OMA" id="HACTEIC"/>
<dbReference type="SUPFAM" id="SSF57184">
    <property type="entry name" value="Growth factor receptor domain"/>
    <property type="match status" value="1"/>
</dbReference>
<dbReference type="SMART" id="SM00607">
    <property type="entry name" value="FTP"/>
    <property type="match status" value="1"/>
</dbReference>
<evidence type="ECO:0000256" key="7">
    <source>
        <dbReference type="SAM" id="SignalP"/>
    </source>
</evidence>
<protein>
    <submittedName>
        <fullName evidence="11">Multiple epidermal growth factor-like domains protein 10</fullName>
    </submittedName>
</protein>
<keyword evidence="6" id="KW-1133">Transmembrane helix</keyword>
<accession>A0A9W3ABE0</accession>
<dbReference type="InterPro" id="IPR042635">
    <property type="entry name" value="MEGF10/SREC1/2-like"/>
</dbReference>
<keyword evidence="6" id="KW-0472">Membrane</keyword>
<keyword evidence="10" id="KW-1185">Reference proteome</keyword>
<evidence type="ECO:0000256" key="1">
    <source>
        <dbReference type="ARBA" id="ARBA00022536"/>
    </source>
</evidence>
<dbReference type="OrthoDB" id="10252017at2759"/>
<keyword evidence="1" id="KW-0245">EGF-like domain</keyword>
<reference evidence="11" key="1">
    <citation type="submission" date="2025-08" db="UniProtKB">
        <authorList>
            <consortium name="RefSeq"/>
        </authorList>
    </citation>
    <scope>IDENTIFICATION</scope>
</reference>
<gene>
    <name evidence="11" type="primary">LOC129926175</name>
</gene>
<keyword evidence="6" id="KW-0812">Transmembrane</keyword>
<feature type="transmembrane region" description="Helical" evidence="6">
    <location>
        <begin position="526"/>
        <end position="548"/>
    </location>
</feature>
<evidence type="ECO:0000259" key="8">
    <source>
        <dbReference type="SMART" id="SM00181"/>
    </source>
</evidence>
<dbReference type="InterPro" id="IPR008979">
    <property type="entry name" value="Galactose-bd-like_sf"/>
</dbReference>
<dbReference type="InterPro" id="IPR009030">
    <property type="entry name" value="Growth_fac_rcpt_cys_sf"/>
</dbReference>
<name>A0A9W3ABE0_BIOGL</name>
<evidence type="ECO:0000313" key="11">
    <source>
        <dbReference type="RefSeq" id="XP_055884504.1"/>
    </source>
</evidence>
<evidence type="ECO:0000256" key="5">
    <source>
        <dbReference type="SAM" id="MobiDB-lite"/>
    </source>
</evidence>
<evidence type="ECO:0000256" key="3">
    <source>
        <dbReference type="ARBA" id="ARBA00022837"/>
    </source>
</evidence>
<dbReference type="InterPro" id="IPR000742">
    <property type="entry name" value="EGF"/>
</dbReference>
<feature type="domain" description="EGF-like" evidence="8">
    <location>
        <begin position="431"/>
        <end position="474"/>
    </location>
</feature>
<feature type="signal peptide" evidence="7">
    <location>
        <begin position="1"/>
        <end position="22"/>
    </location>
</feature>
<keyword evidence="2" id="KW-0479">Metal-binding</keyword>
<feature type="domain" description="EGF-like" evidence="8">
    <location>
        <begin position="380"/>
        <end position="416"/>
    </location>
</feature>
<keyword evidence="3" id="KW-0106">Calcium</keyword>
<feature type="region of interest" description="Disordered" evidence="5">
    <location>
        <begin position="594"/>
        <end position="620"/>
    </location>
</feature>
<feature type="compositionally biased region" description="Basic and acidic residues" evidence="5">
    <location>
        <begin position="595"/>
        <end position="604"/>
    </location>
</feature>
<dbReference type="Gene3D" id="2.60.120.260">
    <property type="entry name" value="Galactose-binding domain-like"/>
    <property type="match status" value="1"/>
</dbReference>
<sequence>MALHSNALSFLVCLVYFQVSISQEDLTVLDNTILSPSNNLLTDKDDETCLSQSVQTITVTFNRTYVFTWLRLAVKDPLLLPGFSVQFSRTTSTSIKIECLNQKYFLVDNSTLDIQCDQPEAIQTVIITGTGQTSLCSLYINGGRNVALKQSTSQTTTYSDKYGTFDASKGVDGNTSANFYRGLSCTHTDIYDPNPMWTVTFPLSEITRYILYNRDDENQNRLARFILVGENSGSQRFSFNDTSTTALLVYVVLDAAKSNITQVKINATEFLTLCEVEIYGVCYETTYGQNCSKTCSKNCTNQKCDPVNGKCNVCIPGFTGDFCNQICAETNFGQNCSQICSRQCANQTCHHANGSCKLCYPGYIGDYCNQTCPPGRFGQNCSEVCDSNCNNSLACDNINGYCYNGCKVGYSGNQCNEECKTGKWGRNCVNECSSQCRDQSCDRVTGRCEYICDSLTNLSCPSDCPSGYHGSNCTLKCSSTCKDQLCNRIGYCITCLPAHTGLYCENASVCLASENETSGLTFSSSVGIGVAVGAVVIILIDVVIVIICRTRLTALSNKSQEDLKHGTRQQTYDTVKQMNEYNHSYELSRSNFEVQENHDQKRNESSQYENASTTIYETIS</sequence>
<feature type="domain" description="EGF-like" evidence="8">
    <location>
        <begin position="476"/>
        <end position="505"/>
    </location>
</feature>
<dbReference type="Proteomes" id="UP001165740">
    <property type="component" value="Chromosome 5"/>
</dbReference>
<dbReference type="GeneID" id="129926175"/>
<evidence type="ECO:0000313" key="10">
    <source>
        <dbReference type="Proteomes" id="UP001165740"/>
    </source>
</evidence>
<keyword evidence="4" id="KW-1015">Disulfide bond</keyword>
<evidence type="ECO:0000256" key="2">
    <source>
        <dbReference type="ARBA" id="ARBA00022723"/>
    </source>
</evidence>
<dbReference type="RefSeq" id="XP_055884504.1">
    <property type="nucleotide sequence ID" value="XM_056028529.1"/>
</dbReference>
<evidence type="ECO:0000259" key="9">
    <source>
        <dbReference type="SMART" id="SM00607"/>
    </source>
</evidence>
<dbReference type="InterPro" id="IPR006585">
    <property type="entry name" value="FTP1"/>
</dbReference>
<evidence type="ECO:0000256" key="6">
    <source>
        <dbReference type="SAM" id="Phobius"/>
    </source>
</evidence>
<dbReference type="GO" id="GO:0046872">
    <property type="term" value="F:metal ion binding"/>
    <property type="evidence" value="ECO:0007669"/>
    <property type="project" value="UniProtKB-KW"/>
</dbReference>